<dbReference type="AlphaFoldDB" id="A0A5C0VN18"/>
<organism evidence="2 3">
    <name type="scientific">Pedobacter aquae</name>
    <dbReference type="NCBI Taxonomy" id="2605747"/>
    <lineage>
        <taxon>Bacteria</taxon>
        <taxon>Pseudomonadati</taxon>
        <taxon>Bacteroidota</taxon>
        <taxon>Sphingobacteriia</taxon>
        <taxon>Sphingobacteriales</taxon>
        <taxon>Sphingobacteriaceae</taxon>
        <taxon>Pedobacter</taxon>
    </lineage>
</organism>
<gene>
    <name evidence="2" type="ORF">FYC62_16070</name>
</gene>
<dbReference type="Proteomes" id="UP000323653">
    <property type="component" value="Chromosome"/>
</dbReference>
<proteinExistence type="predicted"/>
<feature type="transmembrane region" description="Helical" evidence="1">
    <location>
        <begin position="20"/>
        <end position="39"/>
    </location>
</feature>
<keyword evidence="3" id="KW-1185">Reference proteome</keyword>
<name>A0A5C0VN18_9SPHI</name>
<reference evidence="2 3" key="1">
    <citation type="submission" date="2019-08" db="EMBL/GenBank/DDBJ databases">
        <title>Pedobacter sp. nov., isolated from Han river, South Korea.</title>
        <authorList>
            <person name="Lee D.-H."/>
            <person name="Kim Y.-S."/>
            <person name="Hwang E.-M."/>
            <person name="Le Tran T.C."/>
            <person name="Cha C.-J."/>
        </authorList>
    </citation>
    <scope>NUCLEOTIDE SEQUENCE [LARGE SCALE GENOMIC DNA]</scope>
    <source>
        <strain evidence="2 3">CJ43</strain>
    </source>
</reference>
<keyword evidence="1" id="KW-0812">Transmembrane</keyword>
<sequence>MGLVLILQGPLALKAFFIPKFWVIFGFMAGITLIVYLVSYFGIKKGGENQILISMGAVVIRLLISLIVIVFYVMTNKIDPILFVINFFSIYLSFTTFEIYCLLLNLRHQIKK</sequence>
<keyword evidence="1" id="KW-1133">Transmembrane helix</keyword>
<dbReference type="EMBL" id="CP043329">
    <property type="protein sequence ID" value="QEK53362.1"/>
    <property type="molecule type" value="Genomic_DNA"/>
</dbReference>
<accession>A0A5C0VN18</accession>
<feature type="transmembrane region" description="Helical" evidence="1">
    <location>
        <begin position="81"/>
        <end position="106"/>
    </location>
</feature>
<protein>
    <submittedName>
        <fullName evidence="2">Uncharacterized protein</fullName>
    </submittedName>
</protein>
<feature type="transmembrane region" description="Helical" evidence="1">
    <location>
        <begin position="51"/>
        <end position="75"/>
    </location>
</feature>
<evidence type="ECO:0000313" key="3">
    <source>
        <dbReference type="Proteomes" id="UP000323653"/>
    </source>
</evidence>
<evidence type="ECO:0000313" key="2">
    <source>
        <dbReference type="EMBL" id="QEK53362.1"/>
    </source>
</evidence>
<keyword evidence="1" id="KW-0472">Membrane</keyword>
<evidence type="ECO:0000256" key="1">
    <source>
        <dbReference type="SAM" id="Phobius"/>
    </source>
</evidence>
<dbReference type="KEGG" id="pej:FYC62_16070"/>